<feature type="region of interest" description="Disordered" evidence="1">
    <location>
        <begin position="1"/>
        <end position="35"/>
    </location>
</feature>
<comment type="caution">
    <text evidence="2">The sequence shown here is derived from an EMBL/GenBank/DDBJ whole genome shotgun (WGS) entry which is preliminary data.</text>
</comment>
<name>A0ABT1VTF8_9PROT</name>
<gene>
    <name evidence="2" type="ORF">NFI88_02035</name>
</gene>
<reference evidence="2 3" key="1">
    <citation type="submission" date="2022-06" db="EMBL/GenBank/DDBJ databases">
        <title>Rhizosaccharibacter gen. nov. sp. nov. KSS12, endophytic bacteria isolated from sugarcane.</title>
        <authorList>
            <person name="Pitiwittayakul N."/>
        </authorList>
    </citation>
    <scope>NUCLEOTIDE SEQUENCE [LARGE SCALE GENOMIC DNA]</scope>
    <source>
        <strain evidence="2 3">KSS12</strain>
    </source>
</reference>
<protein>
    <submittedName>
        <fullName evidence="2">Uncharacterized protein</fullName>
    </submittedName>
</protein>
<sequence>MSGLDAIAASMPNPSSLQGTQGMQPGTGAPGADPAHEQAFLDAVQRSAPVQQIDAQPALASNGFMSNMTQRLDSIASHLQVDPSNRTDRMENNILFSGDPAVAPATGHAAQPPQDLGELTQKALDNYRSTMVFSVEAQVATNGSSTSTKTFNNLLKGS</sequence>
<evidence type="ECO:0000256" key="1">
    <source>
        <dbReference type="SAM" id="MobiDB-lite"/>
    </source>
</evidence>
<accession>A0ABT1VTF8</accession>
<keyword evidence="3" id="KW-1185">Reference proteome</keyword>
<organism evidence="2 3">
    <name type="scientific">Rhizosaccharibacter radicis</name>
    <dbReference type="NCBI Taxonomy" id="2782605"/>
    <lineage>
        <taxon>Bacteria</taxon>
        <taxon>Pseudomonadati</taxon>
        <taxon>Pseudomonadota</taxon>
        <taxon>Alphaproteobacteria</taxon>
        <taxon>Acetobacterales</taxon>
        <taxon>Acetobacteraceae</taxon>
        <taxon>Rhizosaccharibacter</taxon>
    </lineage>
</organism>
<dbReference type="EMBL" id="JAMZEJ010000001">
    <property type="protein sequence ID" value="MCQ8239620.1"/>
    <property type="molecule type" value="Genomic_DNA"/>
</dbReference>
<dbReference type="RefSeq" id="WP_422918354.1">
    <property type="nucleotide sequence ID" value="NZ_JAMZEJ010000001.1"/>
</dbReference>
<evidence type="ECO:0000313" key="2">
    <source>
        <dbReference type="EMBL" id="MCQ8239620.1"/>
    </source>
</evidence>
<dbReference type="Proteomes" id="UP001524547">
    <property type="component" value="Unassembled WGS sequence"/>
</dbReference>
<proteinExistence type="predicted"/>
<feature type="compositionally biased region" description="Polar residues" evidence="1">
    <location>
        <begin position="12"/>
        <end position="24"/>
    </location>
</feature>
<evidence type="ECO:0000313" key="3">
    <source>
        <dbReference type="Proteomes" id="UP001524547"/>
    </source>
</evidence>